<keyword evidence="4" id="KW-1185">Reference proteome</keyword>
<dbReference type="EMBL" id="CAICTM010001233">
    <property type="protein sequence ID" value="CAB9521815.1"/>
    <property type="molecule type" value="Genomic_DNA"/>
</dbReference>
<dbReference type="NCBIfam" id="NF033547">
    <property type="entry name" value="transpos_IS1595"/>
    <property type="match status" value="1"/>
</dbReference>
<dbReference type="SMART" id="SM01126">
    <property type="entry name" value="DDE_Tnp_IS1595"/>
    <property type="match status" value="1"/>
</dbReference>
<reference evidence="3" key="1">
    <citation type="submission" date="2020-06" db="EMBL/GenBank/DDBJ databases">
        <authorList>
            <consortium name="Plant Systems Biology data submission"/>
        </authorList>
    </citation>
    <scope>NUCLEOTIDE SEQUENCE</scope>
    <source>
        <strain evidence="3">D6</strain>
    </source>
</reference>
<organism evidence="3 4">
    <name type="scientific">Seminavis robusta</name>
    <dbReference type="NCBI Taxonomy" id="568900"/>
    <lineage>
        <taxon>Eukaryota</taxon>
        <taxon>Sar</taxon>
        <taxon>Stramenopiles</taxon>
        <taxon>Ochrophyta</taxon>
        <taxon>Bacillariophyta</taxon>
        <taxon>Bacillariophyceae</taxon>
        <taxon>Bacillariophycidae</taxon>
        <taxon>Naviculales</taxon>
        <taxon>Naviculaceae</taxon>
        <taxon>Seminavis</taxon>
    </lineage>
</organism>
<gene>
    <name evidence="3" type="ORF">SEMRO_1235_G255020.2</name>
</gene>
<accession>A0A9N8HR72</accession>
<proteinExistence type="predicted"/>
<dbReference type="InterPro" id="IPR024445">
    <property type="entry name" value="Tnp_ISXO2-like"/>
</dbReference>
<sequence length="555" mass="63434">MPRGHQGRLRKAKAFAKKLLRELKGDALPSPAQVESERGSETGDGNVQVHLGPPVPTASQGRNEPESDSDGKDELCPKPKRARKKYAKCDRFSARKKKVRDIWTDVFEGKPTLAELNEVVSDENKAIQFLASKGAITIPTICGRCNSGVTPDWKRHQSRCQKANCVWKPPTECEICPCKDMQTVPVSTVDEGKQCQNAECGWTWSPGKPWTCSFFRKSFLSDCRLPKNEVLLLLYLWLTNATHTMVCTLLGWNNETATRWLKWCRKMAQEIVVSQPHDNNMIGGNDIIVEIDESKFAKRKYHKGRRVKGSWVLGMVERTQQRRMVLLVVPDRTKKTLEHAIMTFVHPGSTIHTDMWKGYISLDRLGYDHKTLCHKYEFVSAEGTHTQTIEGNWTPLKRAIPVQCRSGVDLQEYLFQFMWRRKNEGREWEALWEGLARVRLTVQELERMDQERERVCEDDDEDYVPIDDAEEAEKAEEEAVETNDYDDFVASFGDLDLTPVEDGGTMENEAVNDSAETEEERLREDIAYEVIAEMLEGGVVDRSIFYHDTGARAII</sequence>
<dbReference type="AlphaFoldDB" id="A0A9N8HR72"/>
<dbReference type="Pfam" id="PF12762">
    <property type="entry name" value="DDE_Tnp_IS1595"/>
    <property type="match status" value="1"/>
</dbReference>
<evidence type="ECO:0000256" key="1">
    <source>
        <dbReference type="SAM" id="MobiDB-lite"/>
    </source>
</evidence>
<name>A0A9N8HR72_9STRA</name>
<dbReference type="Proteomes" id="UP001153069">
    <property type="component" value="Unassembled WGS sequence"/>
</dbReference>
<comment type="caution">
    <text evidence="3">The sequence shown here is derived from an EMBL/GenBank/DDBJ whole genome shotgun (WGS) entry which is preliminary data.</text>
</comment>
<evidence type="ECO:0000313" key="3">
    <source>
        <dbReference type="EMBL" id="CAB9521815.1"/>
    </source>
</evidence>
<dbReference type="OrthoDB" id="424490at2759"/>
<protein>
    <recommendedName>
        <fullName evidence="2">ISXO2-like transposase domain-containing protein</fullName>
    </recommendedName>
</protein>
<dbReference type="PANTHER" id="PTHR47163">
    <property type="entry name" value="DDE_TNP_IS1595 DOMAIN-CONTAINING PROTEIN"/>
    <property type="match status" value="1"/>
</dbReference>
<evidence type="ECO:0000313" key="4">
    <source>
        <dbReference type="Proteomes" id="UP001153069"/>
    </source>
</evidence>
<dbReference type="InterPro" id="IPR053164">
    <property type="entry name" value="IS1016-like_transposase"/>
</dbReference>
<feature type="region of interest" description="Disordered" evidence="1">
    <location>
        <begin position="22"/>
        <end position="77"/>
    </location>
</feature>
<feature type="compositionally biased region" description="Basic and acidic residues" evidence="1">
    <location>
        <begin position="63"/>
        <end position="77"/>
    </location>
</feature>
<evidence type="ECO:0000259" key="2">
    <source>
        <dbReference type="SMART" id="SM01126"/>
    </source>
</evidence>
<dbReference type="PANTHER" id="PTHR47163:SF2">
    <property type="entry name" value="SI:DKEY-17M8.2"/>
    <property type="match status" value="1"/>
</dbReference>
<feature type="domain" description="ISXO2-like transposase" evidence="2">
    <location>
        <begin position="281"/>
        <end position="422"/>
    </location>
</feature>